<gene>
    <name evidence="7" type="primary">sbcD</name>
    <name evidence="10" type="ORF">ACFQHW_03715</name>
</gene>
<dbReference type="GO" id="GO:0004527">
    <property type="term" value="F:exonuclease activity"/>
    <property type="evidence" value="ECO:0007669"/>
    <property type="project" value="UniProtKB-KW"/>
</dbReference>
<dbReference type="InterPro" id="IPR004593">
    <property type="entry name" value="SbcD"/>
</dbReference>
<organism evidence="10 11">
    <name type="scientific">Lapidilactobacillus achengensis</name>
    <dbReference type="NCBI Taxonomy" id="2486000"/>
    <lineage>
        <taxon>Bacteria</taxon>
        <taxon>Bacillati</taxon>
        <taxon>Bacillota</taxon>
        <taxon>Bacilli</taxon>
        <taxon>Lactobacillales</taxon>
        <taxon>Lactobacillaceae</taxon>
        <taxon>Lapidilactobacillus</taxon>
    </lineage>
</organism>
<evidence type="ECO:0000256" key="6">
    <source>
        <dbReference type="ARBA" id="ARBA00022839"/>
    </source>
</evidence>
<comment type="subunit">
    <text evidence="2 7">Heterodimer of SbcC and SbcD.</text>
</comment>
<evidence type="ECO:0000256" key="7">
    <source>
        <dbReference type="RuleBase" id="RU363069"/>
    </source>
</evidence>
<dbReference type="SUPFAM" id="SSF56300">
    <property type="entry name" value="Metallo-dependent phosphatases"/>
    <property type="match status" value="1"/>
</dbReference>
<evidence type="ECO:0000256" key="2">
    <source>
        <dbReference type="ARBA" id="ARBA00011322"/>
    </source>
</evidence>
<evidence type="ECO:0000313" key="11">
    <source>
        <dbReference type="Proteomes" id="UP001596310"/>
    </source>
</evidence>
<keyword evidence="6 7" id="KW-0269">Exonuclease</keyword>
<dbReference type="EMBL" id="JBHSSM010000014">
    <property type="protein sequence ID" value="MFC6314672.1"/>
    <property type="molecule type" value="Genomic_DNA"/>
</dbReference>
<comment type="similarity">
    <text evidence="1 7">Belongs to the SbcD family.</text>
</comment>
<dbReference type="InterPro" id="IPR004843">
    <property type="entry name" value="Calcineurin-like_PHP"/>
</dbReference>
<dbReference type="InterPro" id="IPR029052">
    <property type="entry name" value="Metallo-depent_PP-like"/>
</dbReference>
<dbReference type="RefSeq" id="WP_125599299.1">
    <property type="nucleotide sequence ID" value="NZ_JBHSSM010000014.1"/>
</dbReference>
<name>A0ABW1UL49_9LACO</name>
<dbReference type="InterPro" id="IPR026843">
    <property type="entry name" value="SbcD_C"/>
</dbReference>
<dbReference type="PANTHER" id="PTHR30337:SF0">
    <property type="entry name" value="NUCLEASE SBCCD SUBUNIT D"/>
    <property type="match status" value="1"/>
</dbReference>
<comment type="function">
    <text evidence="7">SbcCD cleaves DNA hairpin structures. These structures can inhibit DNA replication and are intermediates in certain DNA recombination reactions. The complex acts as a 3'-&gt;5' double strand exonuclease that can open hairpins. It also has a 5' single-strand endonuclease activity.</text>
</comment>
<evidence type="ECO:0000256" key="3">
    <source>
        <dbReference type="ARBA" id="ARBA00013365"/>
    </source>
</evidence>
<keyword evidence="7" id="KW-0255">Endonuclease</keyword>
<dbReference type="Proteomes" id="UP001596310">
    <property type="component" value="Unassembled WGS sequence"/>
</dbReference>
<evidence type="ECO:0000256" key="4">
    <source>
        <dbReference type="ARBA" id="ARBA00022722"/>
    </source>
</evidence>
<accession>A0ABW1UL49</accession>
<keyword evidence="4 7" id="KW-0540">Nuclease</keyword>
<evidence type="ECO:0000256" key="1">
    <source>
        <dbReference type="ARBA" id="ARBA00010555"/>
    </source>
</evidence>
<dbReference type="NCBIfam" id="TIGR00619">
    <property type="entry name" value="sbcd"/>
    <property type="match status" value="1"/>
</dbReference>
<sequence length="374" mass="41507">MRFLQTADWHIGRRLFGYDLLAEQSAVLSQVATIAQEEQVDAIVIAGDLYDRQNPNETAVALLDATIQQLNLSLKLPLLVISGNHDSGVRLGVGADWFAETDYFLRTTLASVDQPLTLGDTQFFLLPYFEPFQARQFLQDDSIHTVAQAMTQLVARMQAQFTPGLQHVLVAHFFAAGSTHSDSETTVAVGGLDAVPLDQLAGFDYVALGHIHNKNALHSERVRYSGSLNKFSLSEVDQTKGVLIVETAPALTVKFRPVTPLHDVQNIRGAFADLSDPDYLRQHQIDQTAYTGIVLQDTNIISNASGKLKAQFPRFLTMQREQSVQLAQRQHLTQAQIKAPLQLLADFYQQLTDKPLTPAQQTWAAETLKEVDRS</sequence>
<evidence type="ECO:0000259" key="9">
    <source>
        <dbReference type="Pfam" id="PF12320"/>
    </source>
</evidence>
<evidence type="ECO:0000313" key="10">
    <source>
        <dbReference type="EMBL" id="MFC6314672.1"/>
    </source>
</evidence>
<dbReference type="Gene3D" id="3.60.21.10">
    <property type="match status" value="1"/>
</dbReference>
<comment type="caution">
    <text evidence="10">The sequence shown here is derived from an EMBL/GenBank/DDBJ whole genome shotgun (WGS) entry which is preliminary data.</text>
</comment>
<dbReference type="InterPro" id="IPR041796">
    <property type="entry name" value="Mre11_N"/>
</dbReference>
<protein>
    <recommendedName>
        <fullName evidence="3 7">Nuclease SbcCD subunit D</fullName>
    </recommendedName>
</protein>
<feature type="domain" description="Nuclease SbcCD subunit D C-terminal" evidence="9">
    <location>
        <begin position="261"/>
        <end position="350"/>
    </location>
</feature>
<feature type="domain" description="Calcineurin-like phosphoesterase" evidence="8">
    <location>
        <begin position="1"/>
        <end position="213"/>
    </location>
</feature>
<evidence type="ECO:0000256" key="5">
    <source>
        <dbReference type="ARBA" id="ARBA00022801"/>
    </source>
</evidence>
<dbReference type="CDD" id="cd00840">
    <property type="entry name" value="MPP_Mre11_N"/>
    <property type="match status" value="1"/>
</dbReference>
<keyword evidence="7" id="KW-0235">DNA replication</keyword>
<dbReference type="PANTHER" id="PTHR30337">
    <property type="entry name" value="COMPONENT OF ATP-DEPENDENT DSDNA EXONUCLEASE"/>
    <property type="match status" value="1"/>
</dbReference>
<keyword evidence="7" id="KW-0233">DNA recombination</keyword>
<keyword evidence="5 7" id="KW-0378">Hydrolase</keyword>
<keyword evidence="11" id="KW-1185">Reference proteome</keyword>
<evidence type="ECO:0000259" key="8">
    <source>
        <dbReference type="Pfam" id="PF00149"/>
    </source>
</evidence>
<dbReference type="InterPro" id="IPR050535">
    <property type="entry name" value="DNA_Repair-Maintenance_Comp"/>
</dbReference>
<reference evidence="11" key="1">
    <citation type="journal article" date="2019" name="Int. J. Syst. Evol. Microbiol.">
        <title>The Global Catalogue of Microorganisms (GCM) 10K type strain sequencing project: providing services to taxonomists for standard genome sequencing and annotation.</title>
        <authorList>
            <consortium name="The Broad Institute Genomics Platform"/>
            <consortium name="The Broad Institute Genome Sequencing Center for Infectious Disease"/>
            <person name="Wu L."/>
            <person name="Ma J."/>
        </authorList>
    </citation>
    <scope>NUCLEOTIDE SEQUENCE [LARGE SCALE GENOMIC DNA]</scope>
    <source>
        <strain evidence="11">CCM 8897</strain>
    </source>
</reference>
<proteinExistence type="inferred from homology"/>
<dbReference type="Pfam" id="PF00149">
    <property type="entry name" value="Metallophos"/>
    <property type="match status" value="1"/>
</dbReference>
<dbReference type="Pfam" id="PF12320">
    <property type="entry name" value="SbcD_C"/>
    <property type="match status" value="1"/>
</dbReference>